<feature type="non-terminal residue" evidence="9">
    <location>
        <position position="1"/>
    </location>
</feature>
<dbReference type="NCBIfam" id="TIGR00231">
    <property type="entry name" value="small_GTP"/>
    <property type="match status" value="1"/>
</dbReference>
<dbReference type="InterPro" id="IPR027417">
    <property type="entry name" value="P-loop_NTPase"/>
</dbReference>
<evidence type="ECO:0000256" key="4">
    <source>
        <dbReference type="ARBA" id="ARBA00023134"/>
    </source>
</evidence>
<dbReference type="GO" id="GO:0005525">
    <property type="term" value="F:GTP binding"/>
    <property type="evidence" value="ECO:0007669"/>
    <property type="project" value="UniProtKB-KW"/>
</dbReference>
<evidence type="ECO:0000256" key="7">
    <source>
        <dbReference type="SAM" id="Coils"/>
    </source>
</evidence>
<dbReference type="Gene3D" id="3.40.50.300">
    <property type="entry name" value="P-loop containing nucleotide triphosphate hydrolases"/>
    <property type="match status" value="1"/>
</dbReference>
<feature type="binding site" evidence="5">
    <location>
        <begin position="195"/>
        <end position="198"/>
    </location>
    <ligand>
        <name>GTP</name>
        <dbReference type="ChEBI" id="CHEBI:37565"/>
    </ligand>
</feature>
<dbReference type="SUPFAM" id="SSF52540">
    <property type="entry name" value="P-loop containing nucleoside triphosphate hydrolases"/>
    <property type="match status" value="1"/>
</dbReference>
<feature type="binding site" evidence="6">
    <location>
        <position position="175"/>
    </location>
    <ligand>
        <name>Mg(2+)</name>
        <dbReference type="ChEBI" id="CHEBI:18420"/>
    </ligand>
</feature>
<evidence type="ECO:0000256" key="5">
    <source>
        <dbReference type="PIRSR" id="PIRSR006809-1"/>
    </source>
</evidence>
<dbReference type="Pfam" id="PF01926">
    <property type="entry name" value="MMR_HSR1"/>
    <property type="match status" value="1"/>
</dbReference>
<comment type="caution">
    <text evidence="9">The sequence shown here is derived from an EMBL/GenBank/DDBJ whole genome shotgun (WGS) entry which is preliminary data.</text>
</comment>
<dbReference type="PIRSF" id="PIRSF006809">
    <property type="entry name" value="GTP-binding_hflX_prd"/>
    <property type="match status" value="1"/>
</dbReference>
<name>A0A9D1IGB0_9BURK</name>
<dbReference type="InterPro" id="IPR042108">
    <property type="entry name" value="GTPase_HflX_N_sf"/>
</dbReference>
<proteinExistence type="inferred from homology"/>
<evidence type="ECO:0000256" key="3">
    <source>
        <dbReference type="ARBA" id="ARBA00022842"/>
    </source>
</evidence>
<comment type="cofactor">
    <cofactor evidence="6">
        <name>Mg(2+)</name>
        <dbReference type="ChEBI" id="CHEBI:18420"/>
    </cofactor>
</comment>
<dbReference type="AlphaFoldDB" id="A0A9D1IGB0"/>
<keyword evidence="3 6" id="KW-0460">Magnesium</keyword>
<sequence length="327" mass="36567">LGSGKISELAEEVKRVNAGVVVFDVALTAAQQRNIERIIGVAVLDRTQLILEIFQRRAKSREGRLQVELARLEHLSTRLVRGWTHLERQRGGLGKTGGPGEKQIELDRRMIGVRVKQLKEQLKKLTKQRNTQRKGRSRSDIVSLSIVGYTNAGKSTLFNALTKSDIYAADQLFATLDTTARRCYVGDGESVVLSDTVGFIRGLPHQLVEAFKSTLDETVHADILLHVVDASSPAKDDQVVEVNKVFEEIDAHEIPTILVLNKIDRTDLEAEILRNSQGEIEAVRISALKGIGLDLLREAILEKSREIKEANRSVPRELEQWELESNE</sequence>
<dbReference type="InterPro" id="IPR016496">
    <property type="entry name" value="GTPase_HflX"/>
</dbReference>
<protein>
    <submittedName>
        <fullName evidence="9">GTPase HflX</fullName>
    </submittedName>
</protein>
<evidence type="ECO:0000256" key="1">
    <source>
        <dbReference type="ARBA" id="ARBA00022723"/>
    </source>
</evidence>
<dbReference type="PANTHER" id="PTHR10229">
    <property type="entry name" value="GTP-BINDING PROTEIN HFLX"/>
    <property type="match status" value="1"/>
</dbReference>
<dbReference type="GO" id="GO:0046872">
    <property type="term" value="F:metal ion binding"/>
    <property type="evidence" value="ECO:0007669"/>
    <property type="project" value="UniProtKB-KW"/>
</dbReference>
<dbReference type="InterPro" id="IPR025121">
    <property type="entry name" value="GTPase_HflX_N"/>
</dbReference>
<evidence type="ECO:0000313" key="9">
    <source>
        <dbReference type="EMBL" id="HIU36713.1"/>
    </source>
</evidence>
<reference evidence="9" key="2">
    <citation type="journal article" date="2021" name="PeerJ">
        <title>Extensive microbial diversity within the chicken gut microbiome revealed by metagenomics and culture.</title>
        <authorList>
            <person name="Gilroy R."/>
            <person name="Ravi A."/>
            <person name="Getino M."/>
            <person name="Pursley I."/>
            <person name="Horton D.L."/>
            <person name="Alikhan N.F."/>
            <person name="Baker D."/>
            <person name="Gharbi K."/>
            <person name="Hall N."/>
            <person name="Watson M."/>
            <person name="Adriaenssens E.M."/>
            <person name="Foster-Nyarko E."/>
            <person name="Jarju S."/>
            <person name="Secka A."/>
            <person name="Antonio M."/>
            <person name="Oren A."/>
            <person name="Chaudhuri R.R."/>
            <person name="La Ragione R."/>
            <person name="Hildebrand F."/>
            <person name="Pallen M.J."/>
        </authorList>
    </citation>
    <scope>NUCLEOTIDE SEQUENCE</scope>
    <source>
        <strain evidence="9">7463</strain>
    </source>
</reference>
<dbReference type="PROSITE" id="PS51705">
    <property type="entry name" value="G_HFLX"/>
    <property type="match status" value="1"/>
</dbReference>
<keyword evidence="4 5" id="KW-0342">GTP-binding</keyword>
<feature type="binding site" evidence="5">
    <location>
        <begin position="148"/>
        <end position="155"/>
    </location>
    <ligand>
        <name>GTP</name>
        <dbReference type="ChEBI" id="CHEBI:37565"/>
    </ligand>
</feature>
<dbReference type="Pfam" id="PF13167">
    <property type="entry name" value="GTP-bdg_N"/>
    <property type="match status" value="1"/>
</dbReference>
<feature type="binding site" evidence="5">
    <location>
        <begin position="286"/>
        <end position="288"/>
    </location>
    <ligand>
        <name>GTP</name>
        <dbReference type="ChEBI" id="CHEBI:37565"/>
    </ligand>
</feature>
<dbReference type="Pfam" id="PF16360">
    <property type="entry name" value="GTP-bdg_M"/>
    <property type="match status" value="1"/>
</dbReference>
<dbReference type="GO" id="GO:0043022">
    <property type="term" value="F:ribosome binding"/>
    <property type="evidence" value="ECO:0007669"/>
    <property type="project" value="TreeGrafter"/>
</dbReference>
<dbReference type="InterPro" id="IPR030394">
    <property type="entry name" value="G_HFLX_dom"/>
</dbReference>
<dbReference type="Gene3D" id="6.10.250.2860">
    <property type="match status" value="1"/>
</dbReference>
<dbReference type="InterPro" id="IPR005225">
    <property type="entry name" value="Small_GTP-bd"/>
</dbReference>
<evidence type="ECO:0000259" key="8">
    <source>
        <dbReference type="PROSITE" id="PS51705"/>
    </source>
</evidence>
<keyword evidence="2 5" id="KW-0547">Nucleotide-binding</keyword>
<feature type="binding site" evidence="5">
    <location>
        <begin position="261"/>
        <end position="264"/>
    </location>
    <ligand>
        <name>GTP</name>
        <dbReference type="ChEBI" id="CHEBI:37565"/>
    </ligand>
</feature>
<dbReference type="GO" id="GO:0005737">
    <property type="term" value="C:cytoplasm"/>
    <property type="evidence" value="ECO:0007669"/>
    <property type="project" value="TreeGrafter"/>
</dbReference>
<dbReference type="PANTHER" id="PTHR10229:SF0">
    <property type="entry name" value="GTP-BINDING PROTEIN 6-RELATED"/>
    <property type="match status" value="1"/>
</dbReference>
<dbReference type="NCBIfam" id="TIGR03156">
    <property type="entry name" value="GTP_HflX"/>
    <property type="match status" value="1"/>
</dbReference>
<dbReference type="HAMAP" id="MF_00900">
    <property type="entry name" value="GTPase_HflX"/>
    <property type="match status" value="1"/>
</dbReference>
<dbReference type="InterPro" id="IPR006073">
    <property type="entry name" value="GTP-bd"/>
</dbReference>
<dbReference type="InterPro" id="IPR032305">
    <property type="entry name" value="GTP-bd_M"/>
</dbReference>
<dbReference type="CDD" id="cd01878">
    <property type="entry name" value="HflX"/>
    <property type="match status" value="1"/>
</dbReference>
<feature type="binding site" evidence="6">
    <location>
        <position position="155"/>
    </location>
    <ligand>
        <name>Mg(2+)</name>
        <dbReference type="ChEBI" id="CHEBI:18420"/>
    </ligand>
</feature>
<gene>
    <name evidence="9" type="primary">hflX</name>
    <name evidence="9" type="ORF">IAC56_00310</name>
</gene>
<feature type="binding site" evidence="5">
    <location>
        <begin position="173"/>
        <end position="177"/>
    </location>
    <ligand>
        <name>GTP</name>
        <dbReference type="ChEBI" id="CHEBI:37565"/>
    </ligand>
</feature>
<feature type="coiled-coil region" evidence="7">
    <location>
        <begin position="108"/>
        <end position="135"/>
    </location>
</feature>
<keyword evidence="1 6" id="KW-0479">Metal-binding</keyword>
<dbReference type="EMBL" id="DVMY01000008">
    <property type="protein sequence ID" value="HIU36713.1"/>
    <property type="molecule type" value="Genomic_DNA"/>
</dbReference>
<accession>A0A9D1IGB0</accession>
<evidence type="ECO:0000256" key="2">
    <source>
        <dbReference type="ARBA" id="ARBA00022741"/>
    </source>
</evidence>
<dbReference type="PRINTS" id="PR00326">
    <property type="entry name" value="GTP1OBG"/>
</dbReference>
<organism evidence="9 10">
    <name type="scientific">Candidatus Aphodousia faecigallinarum</name>
    <dbReference type="NCBI Taxonomy" id="2840677"/>
    <lineage>
        <taxon>Bacteria</taxon>
        <taxon>Pseudomonadati</taxon>
        <taxon>Pseudomonadota</taxon>
        <taxon>Betaproteobacteria</taxon>
        <taxon>Burkholderiales</taxon>
        <taxon>Sutterellaceae</taxon>
        <taxon>Sutterellaceae incertae sedis</taxon>
        <taxon>Candidatus Aphodousia</taxon>
    </lineage>
</organism>
<feature type="domain" description="Hflx-type G" evidence="8">
    <location>
        <begin position="142"/>
        <end position="308"/>
    </location>
</feature>
<evidence type="ECO:0000313" key="10">
    <source>
        <dbReference type="Proteomes" id="UP000824083"/>
    </source>
</evidence>
<reference evidence="9" key="1">
    <citation type="submission" date="2020-10" db="EMBL/GenBank/DDBJ databases">
        <authorList>
            <person name="Gilroy R."/>
        </authorList>
    </citation>
    <scope>NUCLEOTIDE SEQUENCE</scope>
    <source>
        <strain evidence="9">7463</strain>
    </source>
</reference>
<dbReference type="Gene3D" id="3.40.50.11060">
    <property type="entry name" value="GTPase HflX, N-terminal domain"/>
    <property type="match status" value="1"/>
</dbReference>
<evidence type="ECO:0000256" key="6">
    <source>
        <dbReference type="PIRSR" id="PIRSR006809-2"/>
    </source>
</evidence>
<dbReference type="Proteomes" id="UP000824083">
    <property type="component" value="Unassembled WGS sequence"/>
</dbReference>
<keyword evidence="7" id="KW-0175">Coiled coil</keyword>